<name>A0A0F9RMP1_9ZZZZ</name>
<reference evidence="1" key="1">
    <citation type="journal article" date="2015" name="Nature">
        <title>Complex archaea that bridge the gap between prokaryotes and eukaryotes.</title>
        <authorList>
            <person name="Spang A."/>
            <person name="Saw J.H."/>
            <person name="Jorgensen S.L."/>
            <person name="Zaremba-Niedzwiedzka K."/>
            <person name="Martijn J."/>
            <person name="Lind A.E."/>
            <person name="van Eijk R."/>
            <person name="Schleper C."/>
            <person name="Guy L."/>
            <person name="Ettema T.J."/>
        </authorList>
    </citation>
    <scope>NUCLEOTIDE SEQUENCE</scope>
</reference>
<proteinExistence type="predicted"/>
<comment type="caution">
    <text evidence="1">The sequence shown here is derived from an EMBL/GenBank/DDBJ whole genome shotgun (WGS) entry which is preliminary data.</text>
</comment>
<accession>A0A0F9RMP1</accession>
<dbReference type="AlphaFoldDB" id="A0A0F9RMP1"/>
<evidence type="ECO:0000313" key="1">
    <source>
        <dbReference type="EMBL" id="KKN26211.1"/>
    </source>
</evidence>
<dbReference type="EMBL" id="LAZR01002738">
    <property type="protein sequence ID" value="KKN26211.1"/>
    <property type="molecule type" value="Genomic_DNA"/>
</dbReference>
<organism evidence="1">
    <name type="scientific">marine sediment metagenome</name>
    <dbReference type="NCBI Taxonomy" id="412755"/>
    <lineage>
        <taxon>unclassified sequences</taxon>
        <taxon>metagenomes</taxon>
        <taxon>ecological metagenomes</taxon>
    </lineage>
</organism>
<sequence>MAIWSFISGLLGPVSKIVDDLHTSAEEKLLIKAELARIQTEFASKSLDYEGKLFEAKAKIIGQEATSESPLTRMWRPITMLTFLGIVVWFVVGKAAGWPLPDEDFVNNIFGLIKLGLGGYVIGRSAEKVVPAVVAALKKKENV</sequence>
<dbReference type="InterPro" id="IPR021497">
    <property type="entry name" value="GTA_holin_3TM"/>
</dbReference>
<dbReference type="Pfam" id="PF11351">
    <property type="entry name" value="GTA_holin_3TM"/>
    <property type="match status" value="1"/>
</dbReference>
<gene>
    <name evidence="1" type="ORF">LCGC14_0876990</name>
</gene>
<evidence type="ECO:0008006" key="2">
    <source>
        <dbReference type="Google" id="ProtNLM"/>
    </source>
</evidence>
<protein>
    <recommendedName>
        <fullName evidence="2">Holin of 3TMs, for gene-transfer release</fullName>
    </recommendedName>
</protein>